<gene>
    <name evidence="1" type="ORF">KSP39_PZI012816</name>
</gene>
<name>A0AAP0BE91_9ASPA</name>
<reference evidence="1 2" key="1">
    <citation type="journal article" date="2022" name="Nat. Plants">
        <title>Genomes of leafy and leafless Platanthera orchids illuminate the evolution of mycoheterotrophy.</title>
        <authorList>
            <person name="Li M.H."/>
            <person name="Liu K.W."/>
            <person name="Li Z."/>
            <person name="Lu H.C."/>
            <person name="Ye Q.L."/>
            <person name="Zhang D."/>
            <person name="Wang J.Y."/>
            <person name="Li Y.F."/>
            <person name="Zhong Z.M."/>
            <person name="Liu X."/>
            <person name="Yu X."/>
            <person name="Liu D.K."/>
            <person name="Tu X.D."/>
            <person name="Liu B."/>
            <person name="Hao Y."/>
            <person name="Liao X.Y."/>
            <person name="Jiang Y.T."/>
            <person name="Sun W.H."/>
            <person name="Chen J."/>
            <person name="Chen Y.Q."/>
            <person name="Ai Y."/>
            <person name="Zhai J.W."/>
            <person name="Wu S.S."/>
            <person name="Zhou Z."/>
            <person name="Hsiao Y.Y."/>
            <person name="Wu W.L."/>
            <person name="Chen Y.Y."/>
            <person name="Lin Y.F."/>
            <person name="Hsu J.L."/>
            <person name="Li C.Y."/>
            <person name="Wang Z.W."/>
            <person name="Zhao X."/>
            <person name="Zhong W.Y."/>
            <person name="Ma X.K."/>
            <person name="Ma L."/>
            <person name="Huang J."/>
            <person name="Chen G.Z."/>
            <person name="Huang M.Z."/>
            <person name="Huang L."/>
            <person name="Peng D.H."/>
            <person name="Luo Y.B."/>
            <person name="Zou S.Q."/>
            <person name="Chen S.P."/>
            <person name="Lan S."/>
            <person name="Tsai W.C."/>
            <person name="Van de Peer Y."/>
            <person name="Liu Z.J."/>
        </authorList>
    </citation>
    <scope>NUCLEOTIDE SEQUENCE [LARGE SCALE GENOMIC DNA]</scope>
    <source>
        <strain evidence="1">Lor287</strain>
    </source>
</reference>
<evidence type="ECO:0000313" key="2">
    <source>
        <dbReference type="Proteomes" id="UP001418222"/>
    </source>
</evidence>
<dbReference type="EMBL" id="JBBWWQ010000010">
    <property type="protein sequence ID" value="KAK8936534.1"/>
    <property type="molecule type" value="Genomic_DNA"/>
</dbReference>
<evidence type="ECO:0000313" key="1">
    <source>
        <dbReference type="EMBL" id="KAK8936534.1"/>
    </source>
</evidence>
<protein>
    <submittedName>
        <fullName evidence="1">Uncharacterized protein</fullName>
    </submittedName>
</protein>
<organism evidence="1 2">
    <name type="scientific">Platanthera zijinensis</name>
    <dbReference type="NCBI Taxonomy" id="2320716"/>
    <lineage>
        <taxon>Eukaryota</taxon>
        <taxon>Viridiplantae</taxon>
        <taxon>Streptophyta</taxon>
        <taxon>Embryophyta</taxon>
        <taxon>Tracheophyta</taxon>
        <taxon>Spermatophyta</taxon>
        <taxon>Magnoliopsida</taxon>
        <taxon>Liliopsida</taxon>
        <taxon>Asparagales</taxon>
        <taxon>Orchidaceae</taxon>
        <taxon>Orchidoideae</taxon>
        <taxon>Orchideae</taxon>
        <taxon>Orchidinae</taxon>
        <taxon>Platanthera</taxon>
    </lineage>
</organism>
<dbReference type="PANTHER" id="PTHR35106:SF5">
    <property type="entry name" value="CARBOXYPEPTIDASE"/>
    <property type="match status" value="1"/>
</dbReference>
<accession>A0AAP0BE91</accession>
<comment type="caution">
    <text evidence="1">The sequence shown here is derived from an EMBL/GenBank/DDBJ whole genome shotgun (WGS) entry which is preliminary data.</text>
</comment>
<proteinExistence type="predicted"/>
<sequence>MAFSCSGFPVYDFTGAGASASSCSGFPVVHRRIIDAARCCDVSAGRWELRRTCRNCKSQFDSLLNHPKACRFHCSHFGGDTILFVILGETKRKFESVYTGGTMETPNSGKILQYWHCCGSEDPFHPGCAAAPHSTYDD</sequence>
<dbReference type="Proteomes" id="UP001418222">
    <property type="component" value="Unassembled WGS sequence"/>
</dbReference>
<dbReference type="AlphaFoldDB" id="A0AAP0BE91"/>
<keyword evidence="2" id="KW-1185">Reference proteome</keyword>
<dbReference type="PANTHER" id="PTHR35106">
    <property type="entry name" value="BNAA07G25190D PROTEIN"/>
    <property type="match status" value="1"/>
</dbReference>